<evidence type="ECO:0000313" key="4">
    <source>
        <dbReference type="EMBL" id="CAF4619637.1"/>
    </source>
</evidence>
<dbReference type="Proteomes" id="UP000663848">
    <property type="component" value="Unassembled WGS sequence"/>
</dbReference>
<dbReference type="SUPFAM" id="SSF57414">
    <property type="entry name" value="Hairpin loop containing domain-like"/>
    <property type="match status" value="1"/>
</dbReference>
<dbReference type="Pfam" id="PF00024">
    <property type="entry name" value="PAN_1"/>
    <property type="match status" value="1"/>
</dbReference>
<dbReference type="Proteomes" id="UP000663862">
    <property type="component" value="Unassembled WGS sequence"/>
</dbReference>
<feature type="domain" description="Apple" evidence="2">
    <location>
        <begin position="44"/>
        <end position="92"/>
    </location>
</feature>
<dbReference type="InterPro" id="IPR003609">
    <property type="entry name" value="Pan_app"/>
</dbReference>
<evidence type="ECO:0000259" key="2">
    <source>
        <dbReference type="Pfam" id="PF00024"/>
    </source>
</evidence>
<keyword evidence="1" id="KW-0812">Transmembrane</keyword>
<dbReference type="AlphaFoldDB" id="A0A821DCA3"/>
<organism evidence="4 5">
    <name type="scientific">Rotaria socialis</name>
    <dbReference type="NCBI Taxonomy" id="392032"/>
    <lineage>
        <taxon>Eukaryota</taxon>
        <taxon>Metazoa</taxon>
        <taxon>Spiralia</taxon>
        <taxon>Gnathifera</taxon>
        <taxon>Rotifera</taxon>
        <taxon>Eurotatoria</taxon>
        <taxon>Bdelloidea</taxon>
        <taxon>Philodinida</taxon>
        <taxon>Philodinidae</taxon>
        <taxon>Rotaria</taxon>
    </lineage>
</organism>
<dbReference type="EMBL" id="CAJOBR010001582">
    <property type="protein sequence ID" value="CAF4619637.1"/>
    <property type="molecule type" value="Genomic_DNA"/>
</dbReference>
<keyword evidence="1" id="KW-0472">Membrane</keyword>
<gene>
    <name evidence="4" type="ORF">QYT958_LOCUS12765</name>
    <name evidence="3" type="ORF">TSG867_LOCUS3019</name>
</gene>
<dbReference type="EMBL" id="CAJOBQ010000085">
    <property type="protein sequence ID" value="CAF4249986.1"/>
    <property type="molecule type" value="Genomic_DNA"/>
</dbReference>
<comment type="caution">
    <text evidence="4">The sequence shown here is derived from an EMBL/GenBank/DDBJ whole genome shotgun (WGS) entry which is preliminary data.</text>
</comment>
<feature type="transmembrane region" description="Helical" evidence="1">
    <location>
        <begin position="6"/>
        <end position="27"/>
    </location>
</feature>
<name>A0A821DCA3_9BILA</name>
<evidence type="ECO:0000313" key="3">
    <source>
        <dbReference type="EMBL" id="CAF4249986.1"/>
    </source>
</evidence>
<sequence length="127" mass="13967">MTLNYVLIVTLVASINANIIFMTFSLVGKSVLYTQQEASDLLNTNIMFNSSSSVQCTMFCSLTIPQCRTFAFDSSILQCQLFASDMTTGNVIYSPSSPNSLVGTVQLASDMFTDYGQPCYQNKDNSF</sequence>
<accession>A0A821DCA3</accession>
<reference evidence="4" key="1">
    <citation type="submission" date="2021-02" db="EMBL/GenBank/DDBJ databases">
        <authorList>
            <person name="Nowell W R."/>
        </authorList>
    </citation>
    <scope>NUCLEOTIDE SEQUENCE</scope>
</reference>
<evidence type="ECO:0000313" key="5">
    <source>
        <dbReference type="Proteomes" id="UP000663848"/>
    </source>
</evidence>
<protein>
    <recommendedName>
        <fullName evidence="2">Apple domain-containing protein</fullName>
    </recommendedName>
</protein>
<keyword evidence="1" id="KW-1133">Transmembrane helix</keyword>
<proteinExistence type="predicted"/>
<evidence type="ECO:0000256" key="1">
    <source>
        <dbReference type="SAM" id="Phobius"/>
    </source>
</evidence>